<keyword evidence="1" id="KW-0812">Transmembrane</keyword>
<keyword evidence="3" id="KW-1185">Reference proteome</keyword>
<organism evidence="2 3">
    <name type="scientific">Phodopus roborovskii</name>
    <name type="common">Roborovski's desert hamster</name>
    <name type="synonym">Cricetulus roborovskii</name>
    <dbReference type="NCBI Taxonomy" id="109678"/>
    <lineage>
        <taxon>Eukaryota</taxon>
        <taxon>Metazoa</taxon>
        <taxon>Chordata</taxon>
        <taxon>Craniata</taxon>
        <taxon>Vertebrata</taxon>
        <taxon>Euteleostomi</taxon>
        <taxon>Mammalia</taxon>
        <taxon>Eutheria</taxon>
        <taxon>Euarchontoglires</taxon>
        <taxon>Glires</taxon>
        <taxon>Rodentia</taxon>
        <taxon>Myomorpha</taxon>
        <taxon>Muroidea</taxon>
        <taxon>Cricetidae</taxon>
        <taxon>Cricetinae</taxon>
        <taxon>Phodopus</taxon>
    </lineage>
</organism>
<evidence type="ECO:0000313" key="2">
    <source>
        <dbReference type="EMBL" id="CAH6896715.1"/>
    </source>
</evidence>
<accession>A0AAU9ZW43</accession>
<evidence type="ECO:0000256" key="1">
    <source>
        <dbReference type="SAM" id="Phobius"/>
    </source>
</evidence>
<dbReference type="EMBL" id="CALSGD010001523">
    <property type="protein sequence ID" value="CAH6896715.1"/>
    <property type="molecule type" value="Genomic_DNA"/>
</dbReference>
<dbReference type="Proteomes" id="UP001152836">
    <property type="component" value="Unassembled WGS sequence"/>
</dbReference>
<dbReference type="GO" id="GO:0031449">
    <property type="term" value="P:regulation of slow-twitch skeletal muscle fiber contraction"/>
    <property type="evidence" value="ECO:0007669"/>
    <property type="project" value="InterPro"/>
</dbReference>
<gene>
    <name evidence="2" type="primary">unknown_gene_4879</name>
    <name evidence="2" type="ORF">PHOROB_LOCUS12623</name>
</gene>
<sequence>MASKEESASPQLMVPILLLVGWIVGCIIVVYIVFS</sequence>
<dbReference type="PROSITE" id="PS51257">
    <property type="entry name" value="PROKAR_LIPOPROTEIN"/>
    <property type="match status" value="1"/>
</dbReference>
<dbReference type="Pfam" id="PF22030">
    <property type="entry name" value="DWORF"/>
    <property type="match status" value="1"/>
</dbReference>
<keyword evidence="1" id="KW-0472">Membrane</keyword>
<evidence type="ECO:0000313" key="3">
    <source>
        <dbReference type="Proteomes" id="UP001152836"/>
    </source>
</evidence>
<reference evidence="2" key="1">
    <citation type="submission" date="2022-06" db="EMBL/GenBank/DDBJ databases">
        <authorList>
            <person name="Andreotti S."/>
            <person name="Wyler E."/>
        </authorList>
    </citation>
    <scope>NUCLEOTIDE SEQUENCE</scope>
</reference>
<feature type="transmembrane region" description="Helical" evidence="1">
    <location>
        <begin position="12"/>
        <end position="34"/>
    </location>
</feature>
<comment type="caution">
    <text evidence="2">The sequence shown here is derived from an EMBL/GenBank/DDBJ whole genome shotgun (WGS) entry which is preliminary data.</text>
</comment>
<name>A0AAU9ZW43_PHORO</name>
<dbReference type="InterPro" id="IPR044529">
    <property type="entry name" value="DWORF"/>
</dbReference>
<dbReference type="AlphaFoldDB" id="A0AAU9ZW43"/>
<proteinExistence type="predicted"/>
<keyword evidence="1" id="KW-1133">Transmembrane helix</keyword>
<protein>
    <submittedName>
        <fullName evidence="2">Unknown_gene_4879 protein</fullName>
    </submittedName>
</protein>
<dbReference type="CDD" id="cd20247">
    <property type="entry name" value="DWORF"/>
    <property type="match status" value="1"/>
</dbReference>